<dbReference type="Proteomes" id="UP000308038">
    <property type="component" value="Unassembled WGS sequence"/>
</dbReference>
<comment type="caution">
    <text evidence="1">The sequence shown here is derived from an EMBL/GenBank/DDBJ whole genome shotgun (WGS) entry which is preliminary data.</text>
</comment>
<organism evidence="1 2">
    <name type="scientific">Sphingomonas olei</name>
    <dbReference type="NCBI Taxonomy" id="1886787"/>
    <lineage>
        <taxon>Bacteria</taxon>
        <taxon>Pseudomonadati</taxon>
        <taxon>Pseudomonadota</taxon>
        <taxon>Alphaproteobacteria</taxon>
        <taxon>Sphingomonadales</taxon>
        <taxon>Sphingomonadaceae</taxon>
        <taxon>Sphingomonas</taxon>
    </lineage>
</organism>
<evidence type="ECO:0000313" key="1">
    <source>
        <dbReference type="EMBL" id="THG41548.1"/>
    </source>
</evidence>
<protein>
    <submittedName>
        <fullName evidence="1">Uncharacterized protein</fullName>
    </submittedName>
</protein>
<name>A0ABY2QKQ0_9SPHN</name>
<dbReference type="EMBL" id="SSTI01000002">
    <property type="protein sequence ID" value="THG41548.1"/>
    <property type="molecule type" value="Genomic_DNA"/>
</dbReference>
<proteinExistence type="predicted"/>
<accession>A0ABY2QKQ0</accession>
<gene>
    <name evidence="1" type="ORF">E5988_03290</name>
</gene>
<reference evidence="1 2" key="1">
    <citation type="submission" date="2019-04" db="EMBL/GenBank/DDBJ databases">
        <title>Microbes associate with the intestines of laboratory mice.</title>
        <authorList>
            <person name="Navarre W."/>
            <person name="Wong E."/>
            <person name="Huang K.C."/>
            <person name="Tropini C."/>
            <person name="Ng K."/>
            <person name="Yu B."/>
        </authorList>
    </citation>
    <scope>NUCLEOTIDE SEQUENCE [LARGE SCALE GENOMIC DNA]</scope>
    <source>
        <strain evidence="1 2">NM83_B4-11</strain>
    </source>
</reference>
<dbReference type="RefSeq" id="WP_136450720.1">
    <property type="nucleotide sequence ID" value="NZ_SSTI01000002.1"/>
</dbReference>
<keyword evidence="2" id="KW-1185">Reference proteome</keyword>
<evidence type="ECO:0000313" key="2">
    <source>
        <dbReference type="Proteomes" id="UP000308038"/>
    </source>
</evidence>
<sequence length="148" mass="14938">MIVGPVTMMGAALLLVQEAAPAGGAPEPAAAVTVQAASPRSLSGRFTCGTVTYELQLTAAPATGNPVMLDRLTAGGKPVDAGVLAEVRRMAARLADAQSLDVRCRSDGTGELSIYGTQGVAGAAPRRARLRGILEGGLISALTVAVQR</sequence>